<proteinExistence type="predicted"/>
<accession>A0A2A6EDP1</accession>
<dbReference type="Proteomes" id="UP000219058">
    <property type="component" value="Unassembled WGS sequence"/>
</dbReference>
<evidence type="ECO:0000256" key="1">
    <source>
        <dbReference type="SAM" id="MobiDB-lite"/>
    </source>
</evidence>
<organism evidence="2 3">
    <name type="scientific">Prevotella intermedia</name>
    <dbReference type="NCBI Taxonomy" id="28131"/>
    <lineage>
        <taxon>Bacteria</taxon>
        <taxon>Pseudomonadati</taxon>
        <taxon>Bacteroidota</taxon>
        <taxon>Bacteroidia</taxon>
        <taxon>Bacteroidales</taxon>
        <taxon>Prevotellaceae</taxon>
        <taxon>Prevotella</taxon>
    </lineage>
</organism>
<gene>
    <name evidence="2" type="ORF">CLI71_07665</name>
</gene>
<comment type="caution">
    <text evidence="2">The sequence shown here is derived from an EMBL/GenBank/DDBJ whole genome shotgun (WGS) entry which is preliminary data.</text>
</comment>
<evidence type="ECO:0000313" key="2">
    <source>
        <dbReference type="EMBL" id="PDP60001.1"/>
    </source>
</evidence>
<feature type="compositionally biased region" description="Acidic residues" evidence="1">
    <location>
        <begin position="51"/>
        <end position="62"/>
    </location>
</feature>
<feature type="region of interest" description="Disordered" evidence="1">
    <location>
        <begin position="31"/>
        <end position="62"/>
    </location>
</feature>
<evidence type="ECO:0000313" key="3">
    <source>
        <dbReference type="Proteomes" id="UP000219058"/>
    </source>
</evidence>
<protein>
    <submittedName>
        <fullName evidence="2">Uncharacterized protein</fullName>
    </submittedName>
</protein>
<sequence>MNEIMNKETKKGYLQPSISVLGIDAESHLLAGSPTVQPGGGGGGTIQVIDPTEDNEDNELEG</sequence>
<name>A0A2A6EDP1_PREIN</name>
<dbReference type="AlphaFoldDB" id="A0A2A6EDP1"/>
<reference evidence="2 3" key="1">
    <citation type="submission" date="2017-09" db="EMBL/GenBank/DDBJ databases">
        <title>Phase variable restriction modification systems are present in the genome sequences of periodontal pathogens Prevotella intermedia, Tannerella forsythia and Porphyromonas gingivalis.</title>
        <authorList>
            <person name="Haigh R.D."/>
            <person name="Crawford L."/>
            <person name="Ralph J."/>
            <person name="Wanford J."/>
            <person name="Vartoukian S.R."/>
            <person name="Hijazib K."/>
            <person name="Wade W."/>
            <person name="Oggioni M.R."/>
        </authorList>
    </citation>
    <scope>NUCLEOTIDE SEQUENCE [LARGE SCALE GENOMIC DNA]</scope>
    <source>
        <strain evidence="2 3">WW2834</strain>
    </source>
</reference>
<dbReference type="EMBL" id="NSLY01000019">
    <property type="protein sequence ID" value="PDP60001.1"/>
    <property type="molecule type" value="Genomic_DNA"/>
</dbReference>